<feature type="region of interest" description="Disordered" evidence="1">
    <location>
        <begin position="117"/>
        <end position="141"/>
    </location>
</feature>
<sequence>MSTRPVAVRLLLAVSLCRGRFAAYEQLLLRDDVADDVLLQLHRVCLFLRKCDTARAEKALHKIIGQQKQNVFRLMAIRLTVVILAREGRSAKVPKALKIGLDNACKLDAVLSADNDKWHTPYKRNNSTPATSGGAGDVDDGAGDVGQVLRGVLRIPTLLPSRERPATVQRPSVIVCTSSPPPPRSAATPLPPPPPASSSPSSSSSRAQSPTASTPAVASVFDGVHLLLHPRAAVRRAHFELCVIAARTHVHRSEYAQAAAAYKRALVWSLRPRRNRRNSGVPDGGGNGGGGGGGGGGMDVSVLHTLVGCLRSPAVAGTDRDEGSNDGGDGSHEQQSTNGHADTTTTAAEAATATSVASTTPASPSLTTPIHEQQVLCELLCLLLVHGDATDDAAAVVRTLAKDALPPAIAQTVLGGDGGGAVQAAGMGSSAVHGQKVMDVELLDAFTVALLVCLAHSCTGDEPGDGVQRARTRALCWELCCATLLHQAGVAHSTPLQATETPNTGTRAHGTSANGQPQPTKRAKRQQHGPVHGQGAGTAAATWPSAVVLPLLEHVVVSWAVDLVESGDAKQAVFHLQRAGLYLCSRGTIPPLFASALGLSQVAGKSLCTFSSVVSAVLMPHFFLVNSCLRSTAAATAVLDDADISFQIHSYNDLRLWPQLMRKSATWFKIDPHWMPPEFCRSQERVTNTTDGCFVLNHDRPSGRRTTYNTTDDLLSFFTSPLVKSYFSSGPEKHVALCFKWDNAVGLCSDFPAAKHWRALADAFFDRATRVIREHGLNVTFVLDGAGTPTKRSCLNNRWTPLVATWIVGRDPDSALTSNATSNGDYRYQVNNMPAGNPVAANLQTLRAKDYGKFLNTSYPFLFWEPAAQQDIVDVVSAYKQGPITRAGLRFATNIDPVQVSLYAASTSTSATTETRTALGVKDNVAATQTTWPRTASRPAYAFGARSDRVASNTSQVWTAHGHAIVLAPSSLEASAVSSPEAAAASAGTTPKGTTTDKLTYYWTATNGSLVPLPLMAGRTLLSVSVDPSDHSRVLLACTDTLVMYTLGEAGGVAAKNGTVVNWPVTGHVAGFAPIQSNATAAAATATAAAATATATTATMTSTASAAALSGVVTYHDNGHADRTRTGDGDDVQGDQRLCFAVVRVSRYSSADSPTTAITSKACTPQTVAAARVATVAVTGADAARLCSHTNDVLVLASANVSTTHVSLLAACLDTSTNTTTMLFNTQTFATGTYPSLDLTVHNSTAYMALVVQDAFCWNTETHNKQPYPGACDNEPTPTQFALSYTVSSVTDLWRRVQAYAGSTVATPCTYASADPSQQQQLSTFVHGTFGAGKHPDVSVTVAGARDGLATSEPVLRLQTAQMTLTHSDPISSALSECGAPIVGATTVVRDDEQELSDALLHTWLL</sequence>
<dbReference type="GeneID" id="16075291"/>
<dbReference type="KEGG" id="sre:PTSG_04617"/>
<accession>F2U7Y2</accession>
<dbReference type="Proteomes" id="UP000007799">
    <property type="component" value="Unassembled WGS sequence"/>
</dbReference>
<protein>
    <submittedName>
        <fullName evidence="3">Uncharacterized protein</fullName>
    </submittedName>
</protein>
<feature type="compositionally biased region" description="Gly residues" evidence="1">
    <location>
        <begin position="282"/>
        <end position="297"/>
    </location>
</feature>
<feature type="region of interest" description="Disordered" evidence="1">
    <location>
        <begin position="315"/>
        <end position="365"/>
    </location>
</feature>
<feature type="compositionally biased region" description="Polar residues" evidence="1">
    <location>
        <begin position="495"/>
        <end position="519"/>
    </location>
</feature>
<dbReference type="OrthoDB" id="18783at2759"/>
<reference evidence="3" key="1">
    <citation type="submission" date="2009-08" db="EMBL/GenBank/DDBJ databases">
        <title>Annotation of Salpingoeca rosetta.</title>
        <authorList>
            <consortium name="The Broad Institute Genome Sequencing Platform"/>
            <person name="Russ C."/>
            <person name="Cuomo C."/>
            <person name="Burger G."/>
            <person name="Gray M.W."/>
            <person name="Holland P.W.H."/>
            <person name="King N."/>
            <person name="Lang F.B.F."/>
            <person name="Roger A.J."/>
            <person name="Ruiz-Trillo I."/>
            <person name="Young S.K."/>
            <person name="Zeng Q."/>
            <person name="Gargeya S."/>
            <person name="Alvarado L."/>
            <person name="Berlin A."/>
            <person name="Chapman S.B."/>
            <person name="Chen Z."/>
            <person name="Freedman E."/>
            <person name="Gellesch M."/>
            <person name="Goldberg J."/>
            <person name="Griggs A."/>
            <person name="Gujja S."/>
            <person name="Heilman E."/>
            <person name="Heiman D."/>
            <person name="Howarth C."/>
            <person name="Mehta T."/>
            <person name="Neiman D."/>
            <person name="Pearson M."/>
            <person name="Roberts A."/>
            <person name="Saif S."/>
            <person name="Shea T."/>
            <person name="Shenoy N."/>
            <person name="Sisk P."/>
            <person name="Stolte C."/>
            <person name="Sykes S."/>
            <person name="White J."/>
            <person name="Yandava C."/>
            <person name="Haas B."/>
            <person name="Nusbaum C."/>
            <person name="Birren B."/>
        </authorList>
    </citation>
    <scope>NUCLEOTIDE SEQUENCE [LARGE SCALE GENOMIC DNA]</scope>
    <source>
        <strain evidence="3">ATCC 50818</strain>
    </source>
</reference>
<dbReference type="InParanoid" id="F2U7Y2"/>
<name>F2U7Y2_SALR5</name>
<keyword evidence="4" id="KW-1185">Reference proteome</keyword>
<feature type="compositionally biased region" description="Low complexity" evidence="1">
    <location>
        <begin position="198"/>
        <end position="214"/>
    </location>
</feature>
<feature type="chain" id="PRO_5003288478" evidence="2">
    <location>
        <begin position="23"/>
        <end position="1406"/>
    </location>
</feature>
<feature type="region of interest" description="Disordered" evidence="1">
    <location>
        <begin position="164"/>
        <end position="214"/>
    </location>
</feature>
<evidence type="ECO:0000256" key="1">
    <source>
        <dbReference type="SAM" id="MobiDB-lite"/>
    </source>
</evidence>
<proteinExistence type="predicted"/>
<feature type="region of interest" description="Disordered" evidence="1">
    <location>
        <begin position="273"/>
        <end position="297"/>
    </location>
</feature>
<feature type="region of interest" description="Disordered" evidence="1">
    <location>
        <begin position="495"/>
        <end position="538"/>
    </location>
</feature>
<feature type="signal peptide" evidence="2">
    <location>
        <begin position="1"/>
        <end position="22"/>
    </location>
</feature>
<evidence type="ECO:0000313" key="3">
    <source>
        <dbReference type="EMBL" id="EGD72887.1"/>
    </source>
</evidence>
<keyword evidence="2" id="KW-0732">Signal</keyword>
<dbReference type="eggNOG" id="ENOG502S3BJ">
    <property type="taxonomic scope" value="Eukaryota"/>
</dbReference>
<gene>
    <name evidence="3" type="ORF">PTSG_04617</name>
</gene>
<feature type="compositionally biased region" description="Low complexity" evidence="1">
    <location>
        <begin position="341"/>
        <end position="365"/>
    </location>
</feature>
<organism evidence="4">
    <name type="scientific">Salpingoeca rosetta (strain ATCC 50818 / BSB-021)</name>
    <dbReference type="NCBI Taxonomy" id="946362"/>
    <lineage>
        <taxon>Eukaryota</taxon>
        <taxon>Choanoflagellata</taxon>
        <taxon>Craspedida</taxon>
        <taxon>Salpingoecidae</taxon>
        <taxon>Salpingoeca</taxon>
    </lineage>
</organism>
<evidence type="ECO:0000256" key="2">
    <source>
        <dbReference type="SAM" id="SignalP"/>
    </source>
</evidence>
<feature type="compositionally biased region" description="Pro residues" evidence="1">
    <location>
        <begin position="179"/>
        <end position="197"/>
    </location>
</feature>
<evidence type="ECO:0000313" key="4">
    <source>
        <dbReference type="Proteomes" id="UP000007799"/>
    </source>
</evidence>
<dbReference type="RefSeq" id="XP_004994709.1">
    <property type="nucleotide sequence ID" value="XM_004994652.1"/>
</dbReference>
<dbReference type="EMBL" id="GL832964">
    <property type="protein sequence ID" value="EGD72887.1"/>
    <property type="molecule type" value="Genomic_DNA"/>
</dbReference>